<evidence type="ECO:0000313" key="2">
    <source>
        <dbReference type="Proteomes" id="UP001569175"/>
    </source>
</evidence>
<comment type="caution">
    <text evidence="1">The sequence shown here is derived from an EMBL/GenBank/DDBJ whole genome shotgun (WGS) entry which is preliminary data.</text>
</comment>
<dbReference type="Pfam" id="PF14350">
    <property type="entry name" value="Beta_protein"/>
    <property type="match status" value="1"/>
</dbReference>
<protein>
    <submittedName>
        <fullName evidence="1">Beta family protein</fullName>
    </submittedName>
</protein>
<dbReference type="Proteomes" id="UP001569175">
    <property type="component" value="Unassembled WGS sequence"/>
</dbReference>
<organism evidence="1 2">
    <name type="scientific">Vibrio atlanticus</name>
    <dbReference type="NCBI Taxonomy" id="693153"/>
    <lineage>
        <taxon>Bacteria</taxon>
        <taxon>Pseudomonadati</taxon>
        <taxon>Pseudomonadota</taxon>
        <taxon>Gammaproteobacteria</taxon>
        <taxon>Vibrionales</taxon>
        <taxon>Vibrionaceae</taxon>
        <taxon>Vibrio</taxon>
    </lineage>
</organism>
<name>A0ABV4KTK8_9VIBR</name>
<sequence length="356" mass="40166">MSVHHYFPRLRWKAAEWEALQLLPSSVLEGVTPIFNVLNIDWDYVNSCYKKTLADYLSNFGSTLATSWTLPRAVMLDVEHLDIHSSVTHHPLDICCHDANTHGKSIIPVYSPHYSNNYLLSVQRNNHHGVALKLKAGLLSQGHYQLNSILAAIGVASNQVDLIIDFEDIETNTAQHVQQTITTCQNLINAASWRNIIISATSYPASQAGIPQHAIHLHRREEWDLWKSVIQSRQLFKTPGFSDYPTASAQVTQVDPRFMSQYVSIRYSDETYWIFVKGTAARGNGWGQTQQLCDILVNSPYYYSPQFSWGDLYISERAQGTNRSGGSKEWRKVAHTHHLTLVAGQLLNLSATHPAI</sequence>
<evidence type="ECO:0000313" key="1">
    <source>
        <dbReference type="EMBL" id="MEZ8054589.1"/>
    </source>
</evidence>
<keyword evidence="2" id="KW-1185">Reference proteome</keyword>
<dbReference type="EMBL" id="JBGOOL010000045">
    <property type="protein sequence ID" value="MEZ8054589.1"/>
    <property type="molecule type" value="Genomic_DNA"/>
</dbReference>
<reference evidence="1 2" key="1">
    <citation type="submission" date="2024-06" db="EMBL/GenBank/DDBJ databases">
        <authorList>
            <person name="Steensen K."/>
            <person name="Seneca J."/>
            <person name="Bartlau N."/>
            <person name="Yu A.X."/>
            <person name="Polz M.F."/>
        </authorList>
    </citation>
    <scope>NUCLEOTIDE SEQUENCE [LARGE SCALE GENOMIC DNA]</scope>
    <source>
        <strain evidence="1 2">1F9</strain>
    </source>
</reference>
<proteinExistence type="predicted"/>
<dbReference type="RefSeq" id="WP_371708089.1">
    <property type="nucleotide sequence ID" value="NZ_JBGOOL010000045.1"/>
</dbReference>
<dbReference type="InterPro" id="IPR025683">
    <property type="entry name" value="Protein_beta"/>
</dbReference>
<accession>A0ABV4KTK8</accession>
<gene>
    <name evidence="1" type="ORF">ACED57_15715</name>
</gene>